<dbReference type="GO" id="GO:0046872">
    <property type="term" value="F:metal ion binding"/>
    <property type="evidence" value="ECO:0007669"/>
    <property type="project" value="UniProtKB-KW"/>
</dbReference>
<reference evidence="7" key="1">
    <citation type="submission" date="2016-10" db="EMBL/GenBank/DDBJ databases">
        <authorList>
            <person name="Varghese N."/>
            <person name="Submissions S."/>
        </authorList>
    </citation>
    <scope>NUCLEOTIDE SEQUENCE [LARGE SCALE GENOMIC DNA]</scope>
    <source>
        <strain evidence="7">DSM 18887</strain>
    </source>
</reference>
<accession>A0A1H9CVJ7</accession>
<proteinExistence type="inferred from homology"/>
<dbReference type="EMBL" id="FOGB01000001">
    <property type="protein sequence ID" value="SEQ05242.1"/>
    <property type="molecule type" value="Genomic_DNA"/>
</dbReference>
<dbReference type="PANTHER" id="PTHR35005">
    <property type="entry name" value="3-DEHYDRO-SCYLLO-INOSOSE HYDROLASE"/>
    <property type="match status" value="1"/>
</dbReference>
<dbReference type="GO" id="GO:0016811">
    <property type="term" value="F:hydrolase activity, acting on carbon-nitrogen (but not peptide) bonds, in linear amides"/>
    <property type="evidence" value="ECO:0007669"/>
    <property type="project" value="TreeGrafter"/>
</dbReference>
<dbReference type="PANTHER" id="PTHR35005:SF1">
    <property type="entry name" value="2-AMINO-5-FORMYLAMINO-6-RIBOSYLAMINOPYRIMIDIN-4(3H)-ONE 5'-MONOPHOSPHATE DEFORMYLASE"/>
    <property type="match status" value="1"/>
</dbReference>
<sequence>MVKLADLDWKTYESRVANGEAVILLPIGAIEQHGPHMSMNPDVLIPEAISCSVAEQLVNALVAHPISYGYKSQVKSGGGNFFPGTTCIDGKTLIDMIRDVVVAYARHGNRKFVLVNGHYENSMFIVEGIDLALERLRHDGIDANVMLLSYWDYVNQDTIEQVFPDGFTGWDVEHGGVLETSLMLHLHPELVNMDKVIDQAPATFPPYDIFPSDRGWVPSHGTLSSARKATAESGKLLMDVCVKGISSSIQMQFSD</sequence>
<dbReference type="NCBIfam" id="TIGR04448">
    <property type="entry name" value="creatininase"/>
    <property type="match status" value="1"/>
</dbReference>
<dbReference type="GO" id="GO:0006602">
    <property type="term" value="P:creatinine catabolic process"/>
    <property type="evidence" value="ECO:0007669"/>
    <property type="project" value="InterPro"/>
</dbReference>
<evidence type="ECO:0000256" key="3">
    <source>
        <dbReference type="ARBA" id="ARBA00022801"/>
    </source>
</evidence>
<protein>
    <submittedName>
        <fullName evidence="6">Creatinine amidohydrolase</fullName>
    </submittedName>
</protein>
<dbReference type="Pfam" id="PF02633">
    <property type="entry name" value="Creatininase"/>
    <property type="match status" value="1"/>
</dbReference>
<dbReference type="GO" id="GO:0047789">
    <property type="term" value="F:creatininase activity"/>
    <property type="evidence" value="ECO:0007669"/>
    <property type="project" value="InterPro"/>
</dbReference>
<gene>
    <name evidence="6" type="ORF">SAMN03080615_00190</name>
</gene>
<dbReference type="SUPFAM" id="SSF102215">
    <property type="entry name" value="Creatininase"/>
    <property type="match status" value="1"/>
</dbReference>
<evidence type="ECO:0000313" key="6">
    <source>
        <dbReference type="EMBL" id="SEQ05242.1"/>
    </source>
</evidence>
<dbReference type="Gene3D" id="3.40.50.10310">
    <property type="entry name" value="Creatininase"/>
    <property type="match status" value="1"/>
</dbReference>
<evidence type="ECO:0000256" key="1">
    <source>
        <dbReference type="ARBA" id="ARBA00001947"/>
    </source>
</evidence>
<keyword evidence="2" id="KW-0479">Metal-binding</keyword>
<dbReference type="InterPro" id="IPR024087">
    <property type="entry name" value="Creatininase-like_sf"/>
</dbReference>
<keyword evidence="3 6" id="KW-0378">Hydrolase</keyword>
<dbReference type="RefSeq" id="WP_091352726.1">
    <property type="nucleotide sequence ID" value="NZ_AP025284.1"/>
</dbReference>
<evidence type="ECO:0000313" key="7">
    <source>
        <dbReference type="Proteomes" id="UP000198749"/>
    </source>
</evidence>
<comment type="similarity">
    <text evidence="5">Belongs to the creatininase superfamily.</text>
</comment>
<name>A0A1H9CVJ7_9GAMM</name>
<keyword evidence="4" id="KW-0862">Zinc</keyword>
<dbReference type="AlphaFoldDB" id="A0A1H9CVJ7"/>
<evidence type="ECO:0000256" key="5">
    <source>
        <dbReference type="ARBA" id="ARBA00024029"/>
    </source>
</evidence>
<evidence type="ECO:0000256" key="4">
    <source>
        <dbReference type="ARBA" id="ARBA00022833"/>
    </source>
</evidence>
<dbReference type="STRING" id="355243.SAMN03080615_00190"/>
<evidence type="ECO:0000256" key="2">
    <source>
        <dbReference type="ARBA" id="ARBA00022723"/>
    </source>
</evidence>
<keyword evidence="7" id="KW-1185">Reference proteome</keyword>
<dbReference type="InterPro" id="IPR031034">
    <property type="entry name" value="Creatininase"/>
</dbReference>
<dbReference type="Proteomes" id="UP000198749">
    <property type="component" value="Unassembled WGS sequence"/>
</dbReference>
<organism evidence="6 7">
    <name type="scientific">Amphritea atlantica</name>
    <dbReference type="NCBI Taxonomy" id="355243"/>
    <lineage>
        <taxon>Bacteria</taxon>
        <taxon>Pseudomonadati</taxon>
        <taxon>Pseudomonadota</taxon>
        <taxon>Gammaproteobacteria</taxon>
        <taxon>Oceanospirillales</taxon>
        <taxon>Oceanospirillaceae</taxon>
        <taxon>Amphritea</taxon>
    </lineage>
</organism>
<dbReference type="GO" id="GO:0006601">
    <property type="term" value="P:creatine biosynthetic process"/>
    <property type="evidence" value="ECO:0007669"/>
    <property type="project" value="InterPro"/>
</dbReference>
<dbReference type="GO" id="GO:0009231">
    <property type="term" value="P:riboflavin biosynthetic process"/>
    <property type="evidence" value="ECO:0007669"/>
    <property type="project" value="TreeGrafter"/>
</dbReference>
<comment type="cofactor">
    <cofactor evidence="1">
        <name>Zn(2+)</name>
        <dbReference type="ChEBI" id="CHEBI:29105"/>
    </cofactor>
</comment>
<dbReference type="InterPro" id="IPR003785">
    <property type="entry name" value="Creatininase/forma_Hydrolase"/>
</dbReference>
<dbReference type="OrthoDB" id="9801445at2"/>